<reference evidence="1 2" key="1">
    <citation type="journal article" date="2020" name="BMC Genomics">
        <title>Intraspecific diversification of the crop wild relative Brassica cretica Lam. using demographic model selection.</title>
        <authorList>
            <person name="Kioukis A."/>
            <person name="Michalopoulou V.A."/>
            <person name="Briers L."/>
            <person name="Pirintsos S."/>
            <person name="Studholme D.J."/>
            <person name="Pavlidis P."/>
            <person name="Sarris P.F."/>
        </authorList>
    </citation>
    <scope>NUCLEOTIDE SEQUENCE [LARGE SCALE GENOMIC DNA]</scope>
    <source>
        <strain evidence="2">cv. PFS-1207/04</strain>
    </source>
</reference>
<evidence type="ECO:0000313" key="2">
    <source>
        <dbReference type="Proteomes" id="UP000266723"/>
    </source>
</evidence>
<evidence type="ECO:0000313" key="1">
    <source>
        <dbReference type="EMBL" id="KAF3582288.1"/>
    </source>
</evidence>
<protein>
    <submittedName>
        <fullName evidence="1">Uncharacterized protein</fullName>
    </submittedName>
</protein>
<accession>A0ABQ7DW43</accession>
<comment type="caution">
    <text evidence="1">The sequence shown here is derived from an EMBL/GenBank/DDBJ whole genome shotgun (WGS) entry which is preliminary data.</text>
</comment>
<name>A0ABQ7DW43_BRACR</name>
<keyword evidence="2" id="KW-1185">Reference proteome</keyword>
<proteinExistence type="predicted"/>
<dbReference type="EMBL" id="QGKV02000649">
    <property type="protein sequence ID" value="KAF3582288.1"/>
    <property type="molecule type" value="Genomic_DNA"/>
</dbReference>
<dbReference type="Proteomes" id="UP000266723">
    <property type="component" value="Unassembled WGS sequence"/>
</dbReference>
<sequence length="81" mass="9277">MFSHLYNVITHTEKPFHFYFFSVGRGSNLHSFPYKFCTTCNCRGTNMAAALQFYIVASKFYESCFVAAVGYLKHVLISTIT</sequence>
<gene>
    <name evidence="1" type="ORF">DY000_02035089</name>
</gene>
<organism evidence="1 2">
    <name type="scientific">Brassica cretica</name>
    <name type="common">Mustard</name>
    <dbReference type="NCBI Taxonomy" id="69181"/>
    <lineage>
        <taxon>Eukaryota</taxon>
        <taxon>Viridiplantae</taxon>
        <taxon>Streptophyta</taxon>
        <taxon>Embryophyta</taxon>
        <taxon>Tracheophyta</taxon>
        <taxon>Spermatophyta</taxon>
        <taxon>Magnoliopsida</taxon>
        <taxon>eudicotyledons</taxon>
        <taxon>Gunneridae</taxon>
        <taxon>Pentapetalae</taxon>
        <taxon>rosids</taxon>
        <taxon>malvids</taxon>
        <taxon>Brassicales</taxon>
        <taxon>Brassicaceae</taxon>
        <taxon>Brassiceae</taxon>
        <taxon>Brassica</taxon>
    </lineage>
</organism>